<dbReference type="NCBIfam" id="NF005559">
    <property type="entry name" value="PRK07231.1"/>
    <property type="match status" value="1"/>
</dbReference>
<organism evidence="3 4">
    <name type="scientific">Hyphococcus aureus</name>
    <dbReference type="NCBI Taxonomy" id="2666033"/>
    <lineage>
        <taxon>Bacteria</taxon>
        <taxon>Pseudomonadati</taxon>
        <taxon>Pseudomonadota</taxon>
        <taxon>Alphaproteobacteria</taxon>
        <taxon>Parvularculales</taxon>
        <taxon>Parvularculaceae</taxon>
        <taxon>Hyphococcus</taxon>
    </lineage>
</organism>
<dbReference type="CDD" id="cd05233">
    <property type="entry name" value="SDR_c"/>
    <property type="match status" value="1"/>
</dbReference>
<gene>
    <name evidence="3" type="ORF">ACFMB1_13610</name>
</gene>
<name>A0ABW1KYH7_9PROT</name>
<dbReference type="SUPFAM" id="SSF51735">
    <property type="entry name" value="NAD(P)-binding Rossmann-fold domains"/>
    <property type="match status" value="1"/>
</dbReference>
<accession>A0ABW1KYH7</accession>
<dbReference type="PRINTS" id="PR00080">
    <property type="entry name" value="SDRFAMILY"/>
</dbReference>
<protein>
    <submittedName>
        <fullName evidence="3">SDR family NAD(P)-dependent oxidoreductase</fullName>
        <ecNumber evidence="3">1.1.1.-</ecNumber>
    </submittedName>
</protein>
<reference evidence="3 4" key="1">
    <citation type="submission" date="2024-09" db="EMBL/GenBank/DDBJ databases">
        <authorList>
            <person name="Zhang Z.-H."/>
        </authorList>
    </citation>
    <scope>NUCLEOTIDE SEQUENCE [LARGE SCALE GENOMIC DNA]</scope>
    <source>
        <strain evidence="3 4">HHTR114</strain>
    </source>
</reference>
<dbReference type="InterPro" id="IPR002347">
    <property type="entry name" value="SDR_fam"/>
</dbReference>
<dbReference type="GO" id="GO:0016491">
    <property type="term" value="F:oxidoreductase activity"/>
    <property type="evidence" value="ECO:0007669"/>
    <property type="project" value="UniProtKB-KW"/>
</dbReference>
<evidence type="ECO:0000256" key="1">
    <source>
        <dbReference type="ARBA" id="ARBA00006484"/>
    </source>
</evidence>
<dbReference type="PANTHER" id="PTHR24321">
    <property type="entry name" value="DEHYDROGENASES, SHORT CHAIN"/>
    <property type="match status" value="1"/>
</dbReference>
<comment type="caution">
    <text evidence="3">The sequence shown here is derived from an EMBL/GenBank/DDBJ whole genome shotgun (WGS) entry which is preliminary data.</text>
</comment>
<dbReference type="Gene3D" id="3.40.50.720">
    <property type="entry name" value="NAD(P)-binding Rossmann-like Domain"/>
    <property type="match status" value="1"/>
</dbReference>
<keyword evidence="4" id="KW-1185">Reference proteome</keyword>
<evidence type="ECO:0000256" key="2">
    <source>
        <dbReference type="ARBA" id="ARBA00023002"/>
    </source>
</evidence>
<dbReference type="RefSeq" id="WP_379882169.1">
    <property type="nucleotide sequence ID" value="NZ_JBHPON010000002.1"/>
</dbReference>
<proteinExistence type="inferred from homology"/>
<sequence>MMRYDGKSVLITGAATGIGRATALAFAREGAKVMIGDYNDAAEDTVDAIKAEGGTAAFTPCDVSKRDDVDALVAAAVKQHGGLDAAFNNAGVFPPEQMFADFDEEAFDRTIAINLKGVFLCMKVQLPVMVKQGKGAIVNTSSVGGVIANPGMAPYIASKHGVLGLTRTAAIEYVKLGVRINAICPGFVRTPMTEPWFQREGFLEAFLPTSPIGRPANPEEMSGTVLHLCSDEASFTNGAVIIVDGGQTAI</sequence>
<evidence type="ECO:0000313" key="4">
    <source>
        <dbReference type="Proteomes" id="UP001596116"/>
    </source>
</evidence>
<dbReference type="Proteomes" id="UP001596116">
    <property type="component" value="Unassembled WGS sequence"/>
</dbReference>
<dbReference type="PANTHER" id="PTHR24321:SF8">
    <property type="entry name" value="ESTRADIOL 17-BETA-DEHYDROGENASE 8-RELATED"/>
    <property type="match status" value="1"/>
</dbReference>
<dbReference type="EC" id="1.1.1.-" evidence="3"/>
<dbReference type="Pfam" id="PF13561">
    <property type="entry name" value="adh_short_C2"/>
    <property type="match status" value="1"/>
</dbReference>
<dbReference type="InterPro" id="IPR036291">
    <property type="entry name" value="NAD(P)-bd_dom_sf"/>
</dbReference>
<dbReference type="PRINTS" id="PR00081">
    <property type="entry name" value="GDHRDH"/>
</dbReference>
<evidence type="ECO:0000313" key="3">
    <source>
        <dbReference type="EMBL" id="MFC6036589.1"/>
    </source>
</evidence>
<comment type="similarity">
    <text evidence="1">Belongs to the short-chain dehydrogenases/reductases (SDR) family.</text>
</comment>
<dbReference type="EMBL" id="JBHPON010000002">
    <property type="protein sequence ID" value="MFC6036589.1"/>
    <property type="molecule type" value="Genomic_DNA"/>
</dbReference>
<keyword evidence="2 3" id="KW-0560">Oxidoreductase</keyword>